<protein>
    <recommendedName>
        <fullName evidence="2">TRIP4/RQT4 C2HC5-type zinc finger domain-containing protein</fullName>
    </recommendedName>
</protein>
<feature type="compositionally biased region" description="Low complexity" evidence="1">
    <location>
        <begin position="70"/>
        <end position="89"/>
    </location>
</feature>
<dbReference type="STRING" id="58919.A0A316ZB96"/>
<dbReference type="GO" id="GO:0180022">
    <property type="term" value="C:RQC-trigger complex"/>
    <property type="evidence" value="ECO:0007669"/>
    <property type="project" value="InterPro"/>
</dbReference>
<feature type="region of interest" description="Disordered" evidence="1">
    <location>
        <begin position="57"/>
        <end position="89"/>
    </location>
</feature>
<reference evidence="3 4" key="1">
    <citation type="journal article" date="2018" name="Mol. Biol. Evol.">
        <title>Broad Genomic Sampling Reveals a Smut Pathogenic Ancestry of the Fungal Clade Ustilaginomycotina.</title>
        <authorList>
            <person name="Kijpornyongpan T."/>
            <person name="Mondo S.J."/>
            <person name="Barry K."/>
            <person name="Sandor L."/>
            <person name="Lee J."/>
            <person name="Lipzen A."/>
            <person name="Pangilinan J."/>
            <person name="LaButti K."/>
            <person name="Hainaut M."/>
            <person name="Henrissat B."/>
            <person name="Grigoriev I.V."/>
            <person name="Spatafora J.W."/>
            <person name="Aime M.C."/>
        </authorList>
    </citation>
    <scope>NUCLEOTIDE SEQUENCE [LARGE SCALE GENOMIC DNA]</scope>
    <source>
        <strain evidence="3 4">MCA 4186</strain>
    </source>
</reference>
<feature type="region of interest" description="Disordered" evidence="1">
    <location>
        <begin position="107"/>
        <end position="179"/>
    </location>
</feature>
<feature type="domain" description="TRIP4/RQT4 C2HC5-type zinc finger" evidence="2">
    <location>
        <begin position="209"/>
        <end position="265"/>
    </location>
</feature>
<dbReference type="GeneID" id="37272827"/>
<dbReference type="InterPro" id="IPR009349">
    <property type="entry name" value="TRIP4/RQT4_C2HC5_Znf"/>
</dbReference>
<feature type="region of interest" description="Disordered" evidence="1">
    <location>
        <begin position="432"/>
        <end position="499"/>
    </location>
</feature>
<dbReference type="GO" id="GO:0072344">
    <property type="term" value="P:rescue of stalled ribosome"/>
    <property type="evidence" value="ECO:0007669"/>
    <property type="project" value="InterPro"/>
</dbReference>
<evidence type="ECO:0000259" key="2">
    <source>
        <dbReference type="Pfam" id="PF06221"/>
    </source>
</evidence>
<feature type="compositionally biased region" description="Low complexity" evidence="1">
    <location>
        <begin position="149"/>
        <end position="173"/>
    </location>
</feature>
<dbReference type="AlphaFoldDB" id="A0A316ZB96"/>
<dbReference type="OrthoDB" id="338816at2759"/>
<name>A0A316ZB96_9BASI</name>
<evidence type="ECO:0000256" key="1">
    <source>
        <dbReference type="SAM" id="MobiDB-lite"/>
    </source>
</evidence>
<evidence type="ECO:0000313" key="4">
    <source>
        <dbReference type="Proteomes" id="UP000245946"/>
    </source>
</evidence>
<accession>A0A316ZB96</accession>
<evidence type="ECO:0000313" key="3">
    <source>
        <dbReference type="EMBL" id="PWN97535.1"/>
    </source>
</evidence>
<feature type="compositionally biased region" description="Basic and acidic residues" evidence="1">
    <location>
        <begin position="461"/>
        <end position="471"/>
    </location>
</feature>
<feature type="compositionally biased region" description="Low complexity" evidence="1">
    <location>
        <begin position="355"/>
        <end position="369"/>
    </location>
</feature>
<proteinExistence type="predicted"/>
<feature type="compositionally biased region" description="Basic and acidic residues" evidence="1">
    <location>
        <begin position="320"/>
        <end position="330"/>
    </location>
</feature>
<dbReference type="RefSeq" id="XP_025597814.1">
    <property type="nucleotide sequence ID" value="XM_025745283.1"/>
</dbReference>
<organism evidence="3 4">
    <name type="scientific">Tilletiopsis washingtonensis</name>
    <dbReference type="NCBI Taxonomy" id="58919"/>
    <lineage>
        <taxon>Eukaryota</taxon>
        <taxon>Fungi</taxon>
        <taxon>Dikarya</taxon>
        <taxon>Basidiomycota</taxon>
        <taxon>Ustilaginomycotina</taxon>
        <taxon>Exobasidiomycetes</taxon>
        <taxon>Entylomatales</taxon>
        <taxon>Entylomatales incertae sedis</taxon>
        <taxon>Tilletiopsis</taxon>
    </lineage>
</organism>
<dbReference type="EMBL" id="KZ819294">
    <property type="protein sequence ID" value="PWN97535.1"/>
    <property type="molecule type" value="Genomic_DNA"/>
</dbReference>
<feature type="compositionally biased region" description="Basic and acidic residues" evidence="1">
    <location>
        <begin position="445"/>
        <end position="454"/>
    </location>
</feature>
<feature type="region of interest" description="Disordered" evidence="1">
    <location>
        <begin position="315"/>
        <end position="410"/>
    </location>
</feature>
<dbReference type="Proteomes" id="UP000245946">
    <property type="component" value="Unassembled WGS sequence"/>
</dbReference>
<dbReference type="GO" id="GO:0008270">
    <property type="term" value="F:zinc ion binding"/>
    <property type="evidence" value="ECO:0007669"/>
    <property type="project" value="InterPro"/>
</dbReference>
<keyword evidence="4" id="KW-1185">Reference proteome</keyword>
<feature type="compositionally biased region" description="Acidic residues" evidence="1">
    <location>
        <begin position="380"/>
        <end position="391"/>
    </location>
</feature>
<gene>
    <name evidence="3" type="ORF">FA09DRAFT_360866</name>
</gene>
<dbReference type="Pfam" id="PF06221">
    <property type="entry name" value="zf-C2HC5"/>
    <property type="match status" value="1"/>
</dbReference>
<sequence>MDAAAALASLTGLDTETVTAQLLPALEAHGSRTALVAHLADLLGPAPAAKQFAARYAEQRFPSPPPPQPVAVAPKPASSAAPKARGKKAALFGAAAAPRAIDARSLAPPSGQAYIKTPEHAPAASSSRRTQVQHHPGRPLVFSPPPAAPARAAQQAPASSSDAEAAGSSSPAEPALPPLQPTLEMQTLDAAIAALKAEADGPAGKRRVRSCFCHARVHPPHPQVPQCTSCGLILCALLAPSPLLPDASCPSCAAMLLQPGSRAALLDSITATRTELEERQRAAALRLRAERQAAKEARARGEAARVEVFPELVPQQQAGRAREQQMESQRKARVLTLDAKTHKLRAPKPKKKTAKPAAAAEPQASRAAPAPAPAPAAAPEESEDEEEEDYDAQGLGIVPDPDDDGFAMHQAVGAPDGLVRASEFGWWGQPLSLGDEDAGLAYVPKQDRPQRSVPEDDADAEPEKGKGKQAERAVPGAQVAEKKSRRSKKAPAEGGAQAT</sequence>
<feature type="compositionally biased region" description="Basic residues" evidence="1">
    <location>
        <begin position="342"/>
        <end position="354"/>
    </location>
</feature>
<dbReference type="GO" id="GO:0005634">
    <property type="term" value="C:nucleus"/>
    <property type="evidence" value="ECO:0007669"/>
    <property type="project" value="InterPro"/>
</dbReference>